<proteinExistence type="inferred from homology"/>
<feature type="transmembrane region" description="Helical" evidence="9">
    <location>
        <begin position="929"/>
        <end position="954"/>
    </location>
</feature>
<evidence type="ECO:0000256" key="2">
    <source>
        <dbReference type="ARBA" id="ARBA00010942"/>
    </source>
</evidence>
<organism evidence="11 12">
    <name type="scientific">Parasutterella muris</name>
    <dbReference type="NCBI Taxonomy" id="2565572"/>
    <lineage>
        <taxon>Bacteria</taxon>
        <taxon>Pseudomonadati</taxon>
        <taxon>Pseudomonadota</taxon>
        <taxon>Betaproteobacteria</taxon>
        <taxon>Burkholderiales</taxon>
        <taxon>Sutterellaceae</taxon>
        <taxon>Parasutterella</taxon>
    </lineage>
</organism>
<dbReference type="Gene3D" id="3.30.70.1440">
    <property type="entry name" value="Multidrug efflux transporter AcrB pore domain"/>
    <property type="match status" value="1"/>
</dbReference>
<protein>
    <recommendedName>
        <fullName evidence="9">Efflux pump membrane transporter</fullName>
    </recommendedName>
</protein>
<dbReference type="FunFam" id="1.20.1640.10:FF:000001">
    <property type="entry name" value="Efflux pump membrane transporter"/>
    <property type="match status" value="1"/>
</dbReference>
<dbReference type="Gene3D" id="3.30.70.1430">
    <property type="entry name" value="Multidrug efflux transporter AcrB pore domain"/>
    <property type="match status" value="2"/>
</dbReference>
<feature type="transmembrane region" description="Helical" evidence="9">
    <location>
        <begin position="905"/>
        <end position="923"/>
    </location>
</feature>
<comment type="similarity">
    <text evidence="2 9">Belongs to the resistance-nodulation-cell division (RND) (TC 2.A.6) family.</text>
</comment>
<feature type="compositionally biased region" description="Basic and acidic residues" evidence="10">
    <location>
        <begin position="1102"/>
        <end position="1124"/>
    </location>
</feature>
<gene>
    <name evidence="11" type="ORF">E5987_03465</name>
</gene>
<evidence type="ECO:0000256" key="4">
    <source>
        <dbReference type="ARBA" id="ARBA00022475"/>
    </source>
</evidence>
<feature type="transmembrane region" description="Helical" evidence="9">
    <location>
        <begin position="437"/>
        <end position="461"/>
    </location>
</feature>
<dbReference type="GO" id="GO:0015562">
    <property type="term" value="F:efflux transmembrane transporter activity"/>
    <property type="evidence" value="ECO:0007669"/>
    <property type="project" value="InterPro"/>
</dbReference>
<comment type="subcellular location">
    <subcellularLocation>
        <location evidence="1 9">Cell inner membrane</location>
        <topology evidence="1 9">Multi-pass membrane protein</topology>
    </subcellularLocation>
</comment>
<dbReference type="GO" id="GO:0009636">
    <property type="term" value="P:response to toxic substance"/>
    <property type="evidence" value="ECO:0007669"/>
    <property type="project" value="UniProtKB-ARBA"/>
</dbReference>
<dbReference type="SUPFAM" id="SSF82866">
    <property type="entry name" value="Multidrug efflux transporter AcrB transmembrane domain"/>
    <property type="match status" value="2"/>
</dbReference>
<keyword evidence="5 9" id="KW-0997">Cell inner membrane</keyword>
<feature type="transmembrane region" description="Helical" evidence="9">
    <location>
        <begin position="369"/>
        <end position="389"/>
    </location>
</feature>
<feature type="transmembrane region" description="Helical" evidence="9">
    <location>
        <begin position="12"/>
        <end position="33"/>
    </location>
</feature>
<dbReference type="GO" id="GO:0005886">
    <property type="term" value="C:plasma membrane"/>
    <property type="evidence" value="ECO:0007669"/>
    <property type="project" value="UniProtKB-SubCell"/>
</dbReference>
<dbReference type="AlphaFoldDB" id="A0A6L6YFZ0"/>
<dbReference type="PANTHER" id="PTHR32063">
    <property type="match status" value="1"/>
</dbReference>
<reference evidence="11 12" key="1">
    <citation type="submission" date="2019-12" db="EMBL/GenBank/DDBJ databases">
        <title>Microbes associate with the intestines of laboratory mice.</title>
        <authorList>
            <person name="Navarre W."/>
            <person name="Wong E."/>
        </authorList>
    </citation>
    <scope>NUCLEOTIDE SEQUENCE [LARGE SCALE GENOMIC DNA]</scope>
    <source>
        <strain evidence="11 12">NM82_D38</strain>
    </source>
</reference>
<dbReference type="PRINTS" id="PR00702">
    <property type="entry name" value="ACRIFLAVINRP"/>
</dbReference>
<keyword evidence="8 9" id="KW-0472">Membrane</keyword>
<feature type="transmembrane region" description="Helical" evidence="9">
    <location>
        <begin position="975"/>
        <end position="998"/>
    </location>
</feature>
<dbReference type="NCBIfam" id="TIGR00915">
    <property type="entry name" value="2A0602"/>
    <property type="match status" value="1"/>
</dbReference>
<name>A0A6L6YFZ0_9BURK</name>
<keyword evidence="6 9" id="KW-0812">Transmembrane</keyword>
<sequence>MFSNFFIKRPIFAIVTSLVIVIAGLLSMFQLPIEQYPNMAPVQITVTANYPGADARTVADTVAAPIETQINGVDNMIYMQSTSSSSGSMMLTVFFEIGTDPDIAQVQVQNRVNIAQPYLPSEVITNGLTIEKRSSSILMLVGIYSPDKRYSRDYINNYANVYVMDAIKRVKGAGQSAILGNADQAMRIWLNPDRMASLGITTSDVTSAISEQNSRFAAGNIGASPSLPSTIQTFPIIAPSPSVDPKGYEDIIVRSNQDGSAIVRVKDIARVAVGSRSYEATANMNGVPAALIAVYQQAGANALDVSDNVRKALTELKKSFPEGLEYKVAMDTTDFVRISIEEVIKTLFEAVLLVIAVIYIFLQSFKSTAIACTAIVVALTGTFIGMLALGFSINLLTLFGLVLAIGLVVDDAIVVVENVERNMSEKAMNPVDATIAAMSEVSGPIIATVLVLASVFIPAAFMAGTTGMLYKQFAITIAISVTISGFVALTLTPALCASWLSHSEPKTKGFFYQFNRLFGILTVKYGGWTRALFRRTLLVVVLFGAMMVSIFSIFRVLPTGFVPSEDQGYVVAAIMLPPSASLQRTSTMMETVDKAFEPIKGVETRNSVSGFSLIDGGMKTNAGTYFMTLSPFSERYKNAKTAEKMNANAIMQDMQRMGMSSQLSGLVVPINPPAIPGLGTTGGFEFWIQDTASGSPVQLGENLEKFLAAARQRPELTGLTSTFSASNQQLKITYDKDKAKLLGLDTQSVFDTLQSQFGSAIASQFSQFSRVWFVIIQAEPRYRESPDDISKLYVSNNKGEMIPLSSVITTEYTSGPTLLPHFNGFPAAQVIGNAAPGYSSGQGMKALEEVAAETLPQGYTYGWSGISYEQQSSGSSSAVVFGFGLLLVFLVLAAQYESWALPGSVILAVPFGVIGALVATWARGLENDVYFQIGMLVMIGLAAKNAILIVEFAVELRNKGMDLVRAAIDAGELRFRPIIMTSLAFIGGTLPLAVATGAGAASRHSLGTGIVGGMIGVSTLALLFVPIFYVWFEGWAERRGAKSAVKLAAKLAERNIPITDKLRLAILKGPGTVYDPKADVKVSPDGTLTITNSPDFNPEATEDQKVGIESLTDKQREDNVHAEDVVSDEEAQRALKRKDNKIAEKLEQANEQSQKADAKDDGKEGGKQ</sequence>
<evidence type="ECO:0000256" key="5">
    <source>
        <dbReference type="ARBA" id="ARBA00022519"/>
    </source>
</evidence>
<feature type="transmembrane region" description="Helical" evidence="9">
    <location>
        <begin position="537"/>
        <end position="557"/>
    </location>
</feature>
<feature type="transmembrane region" description="Helical" evidence="9">
    <location>
        <begin position="395"/>
        <end position="416"/>
    </location>
</feature>
<dbReference type="Gene3D" id="3.30.2090.10">
    <property type="entry name" value="Multidrug efflux transporter AcrB TolC docking domain, DN and DC subdomains"/>
    <property type="match status" value="2"/>
</dbReference>
<dbReference type="FunFam" id="3.30.70.1430:FF:000001">
    <property type="entry name" value="Efflux pump membrane transporter"/>
    <property type="match status" value="1"/>
</dbReference>
<dbReference type="PANTHER" id="PTHR32063:SF13">
    <property type="entry name" value="MULTIDRUG EFFLUX PUMP SUBUNIT ACRB-RELATED"/>
    <property type="match status" value="1"/>
</dbReference>
<dbReference type="InterPro" id="IPR001036">
    <property type="entry name" value="Acrflvin-R"/>
</dbReference>
<keyword evidence="7 9" id="KW-1133">Transmembrane helix</keyword>
<evidence type="ECO:0000313" key="11">
    <source>
        <dbReference type="EMBL" id="MVX56264.1"/>
    </source>
</evidence>
<evidence type="ECO:0000256" key="1">
    <source>
        <dbReference type="ARBA" id="ARBA00004429"/>
    </source>
</evidence>
<keyword evidence="4" id="KW-1003">Cell membrane</keyword>
<dbReference type="Proteomes" id="UP000472580">
    <property type="component" value="Unassembled WGS sequence"/>
</dbReference>
<dbReference type="GO" id="GO:0042910">
    <property type="term" value="F:xenobiotic transmembrane transporter activity"/>
    <property type="evidence" value="ECO:0007669"/>
    <property type="project" value="TreeGrafter"/>
</dbReference>
<keyword evidence="12" id="KW-1185">Reference proteome</keyword>
<dbReference type="NCBIfam" id="NF000282">
    <property type="entry name" value="RND_permease_1"/>
    <property type="match status" value="1"/>
</dbReference>
<dbReference type="EMBL" id="WSRP01000007">
    <property type="protein sequence ID" value="MVX56264.1"/>
    <property type="molecule type" value="Genomic_DNA"/>
</dbReference>
<evidence type="ECO:0000256" key="9">
    <source>
        <dbReference type="RuleBase" id="RU364070"/>
    </source>
</evidence>
<feature type="transmembrane region" description="Helical" evidence="9">
    <location>
        <begin position="343"/>
        <end position="362"/>
    </location>
</feature>
<keyword evidence="3 9" id="KW-0813">Transport</keyword>
<evidence type="ECO:0000313" key="12">
    <source>
        <dbReference type="Proteomes" id="UP000472580"/>
    </source>
</evidence>
<dbReference type="Pfam" id="PF00873">
    <property type="entry name" value="ACR_tran"/>
    <property type="match status" value="1"/>
</dbReference>
<dbReference type="RefSeq" id="WP_160334700.1">
    <property type="nucleotide sequence ID" value="NZ_WSRP01000007.1"/>
</dbReference>
<feature type="transmembrane region" description="Helical" evidence="9">
    <location>
        <begin position="473"/>
        <end position="500"/>
    </location>
</feature>
<evidence type="ECO:0000256" key="6">
    <source>
        <dbReference type="ARBA" id="ARBA00022692"/>
    </source>
</evidence>
<comment type="caution">
    <text evidence="11">The sequence shown here is derived from an EMBL/GenBank/DDBJ whole genome shotgun (WGS) entry which is preliminary data.</text>
</comment>
<accession>A0A6L6YFZ0</accession>
<dbReference type="SUPFAM" id="SSF82714">
    <property type="entry name" value="Multidrug efflux transporter AcrB TolC docking domain, DN and DC subdomains"/>
    <property type="match status" value="2"/>
</dbReference>
<feature type="transmembrane region" description="Helical" evidence="9">
    <location>
        <begin position="874"/>
        <end position="893"/>
    </location>
</feature>
<feature type="compositionally biased region" description="Polar residues" evidence="10">
    <location>
        <begin position="1086"/>
        <end position="1095"/>
    </location>
</feature>
<dbReference type="Gene3D" id="3.30.70.1320">
    <property type="entry name" value="Multidrug efflux transporter AcrB pore domain like"/>
    <property type="match status" value="1"/>
</dbReference>
<feature type="region of interest" description="Disordered" evidence="10">
    <location>
        <begin position="1078"/>
        <end position="1168"/>
    </location>
</feature>
<feature type="compositionally biased region" description="Basic and acidic residues" evidence="10">
    <location>
        <begin position="1140"/>
        <end position="1168"/>
    </location>
</feature>
<dbReference type="OrthoDB" id="9176627at2"/>
<dbReference type="SUPFAM" id="SSF82693">
    <property type="entry name" value="Multidrug efflux transporter AcrB pore domain, PN1, PN2, PC1 and PC2 subdomains"/>
    <property type="match status" value="3"/>
</dbReference>
<feature type="transmembrane region" description="Helical" evidence="9">
    <location>
        <begin position="1010"/>
        <end position="1032"/>
    </location>
</feature>
<dbReference type="InterPro" id="IPR004764">
    <property type="entry name" value="MdtF-like"/>
</dbReference>
<evidence type="ECO:0000256" key="10">
    <source>
        <dbReference type="SAM" id="MobiDB-lite"/>
    </source>
</evidence>
<dbReference type="InterPro" id="IPR027463">
    <property type="entry name" value="AcrB_DN_DC_subdom"/>
</dbReference>
<evidence type="ECO:0000256" key="3">
    <source>
        <dbReference type="ARBA" id="ARBA00022448"/>
    </source>
</evidence>
<evidence type="ECO:0000256" key="7">
    <source>
        <dbReference type="ARBA" id="ARBA00022989"/>
    </source>
</evidence>
<dbReference type="Gene3D" id="1.20.1640.10">
    <property type="entry name" value="Multidrug efflux transporter AcrB transmembrane domain"/>
    <property type="match status" value="2"/>
</dbReference>
<evidence type="ECO:0000256" key="8">
    <source>
        <dbReference type="ARBA" id="ARBA00023136"/>
    </source>
</evidence>